<reference evidence="1 2" key="1">
    <citation type="journal article" date="2022" name="Genome Biol. Evol.">
        <title>The Spruce Budworm Genome: Reconstructing the Evolutionary History of Antifreeze Proteins.</title>
        <authorList>
            <person name="Beliveau C."/>
            <person name="Gagne P."/>
            <person name="Picq S."/>
            <person name="Vernygora O."/>
            <person name="Keeling C.I."/>
            <person name="Pinkney K."/>
            <person name="Doucet D."/>
            <person name="Wen F."/>
            <person name="Johnston J.S."/>
            <person name="Maaroufi H."/>
            <person name="Boyle B."/>
            <person name="Laroche J."/>
            <person name="Dewar K."/>
            <person name="Juretic N."/>
            <person name="Blackburn G."/>
            <person name="Nisole A."/>
            <person name="Brunet B."/>
            <person name="Brandao M."/>
            <person name="Lumley L."/>
            <person name="Duan J."/>
            <person name="Quan G."/>
            <person name="Lucarotti C.J."/>
            <person name="Roe A.D."/>
            <person name="Sperling F.A.H."/>
            <person name="Levesque R.C."/>
            <person name="Cusson M."/>
        </authorList>
    </citation>
    <scope>NUCLEOTIDE SEQUENCE [LARGE SCALE GENOMIC DNA]</scope>
    <source>
        <strain evidence="1">Glfc:IPQL:Cfum</strain>
    </source>
</reference>
<name>A0ACC0K6R7_CHOFU</name>
<dbReference type="Proteomes" id="UP001064048">
    <property type="component" value="Chromosome 7"/>
</dbReference>
<protein>
    <submittedName>
        <fullName evidence="1">Uncharacterized protein</fullName>
    </submittedName>
</protein>
<accession>A0ACC0K6R7</accession>
<proteinExistence type="predicted"/>
<keyword evidence="2" id="KW-1185">Reference proteome</keyword>
<sequence length="790" mass="85899">MYITFIALLSVATSWAENKNKAEDAKDKREAAVGYPSSSHSYQTPSLGNDGASAISIGAGYSVGGAKPSYSSYEGQGFTGSHSLSSEGLPSSGHATIQLPPITLQPSHGNIVGSDLSQLMSQLQQSINSGALTLQAPGGYGGLFQSEGHNAYSGQEQSQPQFSFVAPKLQQYSVAEQPQASVPSYAAGTKGLGSYSSTGPVLFNPADAKSNMFVAFAALVCANEVEDGEQTKRGAGKASSLNSIPTGAQKPEYTYQVALVCVLALAVAADKKIELQDIEEDNLKSEQEKEVDKSEPRSQNVGAPSAPGLLPLDFFKNGLLRYFENQVPQQPRYVQQYAVTEPPERPPTQIATPKSQYGAGVPQQAMVGYLSNIPMQIYLVPQYYNENGERAANTQPAVQYAAPPISRVQSYPSAPEGIQPQNNFIEVPTYVTPSGKTYIQQPVAYVSYAAPSTVAPVQATVAPMLYQVPVVQYPTALAAPPVVPKGYYPNSQYSETNNVEEVQENEVENPKEYSQTETSYTKPPTPEFPRYYSSHAPFREEQRHTSISELPPPNPLLLKGSPPHLSHIPKALPIFRPLSKPVYAAGGNFISSAYSPKPSESYGNPYKRRPMSLLDSYVPSGVQLEYLKRGYVKDPLVAYEALSSGRNFPHYPVPRHYERGFLPNQMYHTAAGGITYGHYKRTPKIDKSSQMKVCTLFGRTAAALTPRVLSDRTPSQAHLNISEILLLAALSAASPAPEPKKYKPDVKDTKSNSSLTNEEKHFLREVEAKFGIKSDVHANKKRPMIRKLQN</sequence>
<comment type="caution">
    <text evidence="1">The sequence shown here is derived from an EMBL/GenBank/DDBJ whole genome shotgun (WGS) entry which is preliminary data.</text>
</comment>
<dbReference type="EMBL" id="CM046107">
    <property type="protein sequence ID" value="KAI8432117.1"/>
    <property type="molecule type" value="Genomic_DNA"/>
</dbReference>
<gene>
    <name evidence="1" type="ORF">MSG28_004615</name>
</gene>
<evidence type="ECO:0000313" key="2">
    <source>
        <dbReference type="Proteomes" id="UP001064048"/>
    </source>
</evidence>
<evidence type="ECO:0000313" key="1">
    <source>
        <dbReference type="EMBL" id="KAI8432117.1"/>
    </source>
</evidence>
<organism evidence="1 2">
    <name type="scientific">Choristoneura fumiferana</name>
    <name type="common">Spruce budworm moth</name>
    <name type="synonym">Archips fumiferana</name>
    <dbReference type="NCBI Taxonomy" id="7141"/>
    <lineage>
        <taxon>Eukaryota</taxon>
        <taxon>Metazoa</taxon>
        <taxon>Ecdysozoa</taxon>
        <taxon>Arthropoda</taxon>
        <taxon>Hexapoda</taxon>
        <taxon>Insecta</taxon>
        <taxon>Pterygota</taxon>
        <taxon>Neoptera</taxon>
        <taxon>Endopterygota</taxon>
        <taxon>Lepidoptera</taxon>
        <taxon>Glossata</taxon>
        <taxon>Ditrysia</taxon>
        <taxon>Tortricoidea</taxon>
        <taxon>Tortricidae</taxon>
        <taxon>Tortricinae</taxon>
        <taxon>Choristoneura</taxon>
    </lineage>
</organism>